<reference evidence="2 5" key="1">
    <citation type="submission" date="2015-09" db="EMBL/GenBank/DDBJ databases">
        <title>Draft genome sequence of Acidiplasma aeolicum DSM 18409.</title>
        <authorList>
            <person name="Hemp J."/>
        </authorList>
    </citation>
    <scope>NUCLEOTIDE SEQUENCE [LARGE SCALE GENOMIC DNA]</scope>
    <source>
        <strain evidence="2 5">V</strain>
    </source>
</reference>
<name>A0A0P9D183_9ARCH</name>
<dbReference type="Proteomes" id="UP000050515">
    <property type="component" value="Unassembled WGS sequence"/>
</dbReference>
<protein>
    <submittedName>
        <fullName evidence="2">Uncharacterized protein</fullName>
    </submittedName>
</protein>
<dbReference type="PATRIC" id="fig|507754.4.peg.836"/>
<evidence type="ECO:0000313" key="2">
    <source>
        <dbReference type="EMBL" id="KPV46049.1"/>
    </source>
</evidence>
<evidence type="ECO:0000313" key="3">
    <source>
        <dbReference type="EMBL" id="KQB36471.1"/>
    </source>
</evidence>
<evidence type="ECO:0000313" key="5">
    <source>
        <dbReference type="Proteomes" id="UP000050515"/>
    </source>
</evidence>
<keyword evidence="4" id="KW-1185">Reference proteome</keyword>
<comment type="caution">
    <text evidence="2">The sequence shown here is derived from an EMBL/GenBank/DDBJ whole genome shotgun (WGS) entry which is preliminary data.</text>
</comment>
<gene>
    <name evidence="3" type="ORF">AOG54_07350</name>
    <name evidence="2" type="ORF">SE19_07230</name>
</gene>
<dbReference type="EMBL" id="LJCQ01000316">
    <property type="protein sequence ID" value="KPV46049.1"/>
    <property type="molecule type" value="Genomic_DNA"/>
</dbReference>
<proteinExistence type="predicted"/>
<accession>A0A0P9D183</accession>
<organism evidence="2 5">
    <name type="scientific">Acidiplasma aeolicum</name>
    <dbReference type="NCBI Taxonomy" id="507754"/>
    <lineage>
        <taxon>Archaea</taxon>
        <taxon>Methanobacteriati</taxon>
        <taxon>Thermoplasmatota</taxon>
        <taxon>Thermoplasmata</taxon>
        <taxon>Thermoplasmatales</taxon>
        <taxon>Ferroplasmaceae</taxon>
        <taxon>Acidiplasma</taxon>
    </lineage>
</organism>
<feature type="transmembrane region" description="Helical" evidence="1">
    <location>
        <begin position="7"/>
        <end position="25"/>
    </location>
</feature>
<dbReference type="AlphaFoldDB" id="A0A0P9D183"/>
<dbReference type="EMBL" id="LKBG01000014">
    <property type="protein sequence ID" value="KQB36471.1"/>
    <property type="molecule type" value="Genomic_DNA"/>
</dbReference>
<keyword evidence="1" id="KW-0472">Membrane</keyword>
<reference evidence="3 4" key="2">
    <citation type="submission" date="2015-09" db="EMBL/GenBank/DDBJ databases">
        <title>Heavy metals and arsenic resistance mechanisms in polyextremophilic archaea of the family Ferroplasmaceae.</title>
        <authorList>
            <person name="Bulaev A.G."/>
            <person name="Kanygina A.V."/>
        </authorList>
    </citation>
    <scope>NUCLEOTIDE SEQUENCE [LARGE SCALE GENOMIC DNA]</scope>
    <source>
        <strain evidence="3 4">VT</strain>
    </source>
</reference>
<feature type="transmembrane region" description="Helical" evidence="1">
    <location>
        <begin position="31"/>
        <end position="54"/>
    </location>
</feature>
<sequence length="200" mass="23276">MIKAYKFFIASLISSVIISLIFYLMNGSIYILILNIALYFIIITSIFIIPFSIYNHLSYSSALKGLRKYSISSLKNTYNFSDSYFVIIKNNNFDVNKSVMENNDVEALICINDRYLLFFQSADFNIISDVPFISLKINDITEISQKNKSILFPAVSYNIELKCTFFDLKTYYNAYKLLILHGKTDKFIINLIKKRNNLFK</sequence>
<keyword evidence="1" id="KW-0812">Transmembrane</keyword>
<keyword evidence="1" id="KW-1133">Transmembrane helix</keyword>
<evidence type="ECO:0000313" key="4">
    <source>
        <dbReference type="Proteomes" id="UP000050320"/>
    </source>
</evidence>
<dbReference type="RefSeq" id="WP_054964406.1">
    <property type="nucleotide sequence ID" value="NZ_LJCQ01000316.1"/>
</dbReference>
<evidence type="ECO:0000256" key="1">
    <source>
        <dbReference type="SAM" id="Phobius"/>
    </source>
</evidence>
<dbReference type="Proteomes" id="UP000050320">
    <property type="component" value="Unassembled WGS sequence"/>
</dbReference>